<dbReference type="EMBL" id="KR049063">
    <property type="protein sequence ID" value="AKC05079.1"/>
    <property type="molecule type" value="Genomic_DNA"/>
</dbReference>
<keyword evidence="2" id="KW-1185">Reference proteome</keyword>
<dbReference type="KEGG" id="vg:26645945"/>
<dbReference type="Proteomes" id="UP000033340">
    <property type="component" value="Segment"/>
</dbReference>
<dbReference type="InterPro" id="IPR025586">
    <property type="entry name" value="PcfJ"/>
</dbReference>
<sequence>MIKLEQNKEILDIFNRKGKVTDKVEESAKIMLELDHDYDFGTGDIAYTERGTDKKGRFYLESHLFIHKIMPYGFILNAVVSKVHYGDQEETLEREVSRVYELEYNLRDKVAVLIKNGKPLNFSENNISNMFSGHVAKNILEQLDTMSGSDMYVSVYERVSRVKDEQIGKVSRFFDRLMKYNKIELIYKSGVPKDFALAYAYRVVVVGEGKSRNKWYEPIKNVNYLDKEQTNPTKHLGIPKSIFKIICEGGLEWTFYQKMASRFHKSVDNRSIVKTPESPTAMKKAEKEVAKLRQAYARFGGVLYNLYQFTKELDEQYGISRSKDIIQIEWEPIYDHIIAGVVNDEYNSTTTYDISMVANLDFYRTVRYLYYQVYVEQGLTSQAEARYTYRDYLRAHHYMNAVPVKYPKALKTAHDIINMNYRTMKDEVLNNNFASSVAKYKDLEEVSVRGNYIVKVPDSVEDLTKEGSSLHHCVATYARQVAEGSTRILFMRDKQEPDTSLVTFEVKNNKLVQARGLANRELTNKEQEFLDKWLVKAEIGKYSFV</sequence>
<name>A0A0E3XCJ0_9CAUD</name>
<reference evidence="1 2" key="1">
    <citation type="journal article" date="2015" name="Genome Announc.">
        <title>Complete Genome Sequence of Enterococcus Bacteriophage EFLK1.</title>
        <authorList>
            <person name="Khalifa L."/>
            <person name="Coppenhagen-Glazer S."/>
            <person name="Shlezinger M."/>
            <person name="Kott-Gutkowski M."/>
            <person name="Adini O."/>
            <person name="Beyth N."/>
            <person name="Hazan R."/>
        </authorList>
    </citation>
    <scope>NUCLEOTIDE SEQUENCE [LARGE SCALE GENOMIC DNA]</scope>
</reference>
<evidence type="ECO:0008006" key="3">
    <source>
        <dbReference type="Google" id="ProtNLM"/>
    </source>
</evidence>
<proteinExistence type="predicted"/>
<organism evidence="1 2">
    <name type="scientific">Enterococcus phage EFLK1</name>
    <dbReference type="NCBI Taxonomy" id="1640885"/>
    <lineage>
        <taxon>Viruses</taxon>
        <taxon>Duplodnaviria</taxon>
        <taxon>Heunggongvirae</taxon>
        <taxon>Uroviricota</taxon>
        <taxon>Caudoviricetes</taxon>
        <taxon>Herelleviridae</taxon>
        <taxon>Brockvirinae</taxon>
        <taxon>Kochikohdavirus</taxon>
        <taxon>Kochikohdavirus EFLK1</taxon>
    </lineage>
</organism>
<evidence type="ECO:0000313" key="2">
    <source>
        <dbReference type="Proteomes" id="UP000033340"/>
    </source>
</evidence>
<protein>
    <recommendedName>
        <fullName evidence="3">PcfJ domain-containing protein</fullName>
    </recommendedName>
</protein>
<accession>A0A0E3XCJ0</accession>
<dbReference type="Pfam" id="PF14284">
    <property type="entry name" value="PcfJ"/>
    <property type="match status" value="1"/>
</dbReference>
<evidence type="ECO:0000313" key="1">
    <source>
        <dbReference type="EMBL" id="AKC05079.1"/>
    </source>
</evidence>
<reference evidence="2" key="2">
    <citation type="submission" date="2015-03" db="EMBL/GenBank/DDBJ databases">
        <title>Additive effect of two phages aimed for phage therapy.</title>
        <authorList>
            <person name="Khalifa L."/>
            <person name="Beyth N."/>
            <person name="Hazan R."/>
        </authorList>
    </citation>
    <scope>NUCLEOTIDE SEQUENCE [LARGE SCALE GENOMIC DNA]</scope>
</reference>
<dbReference type="RefSeq" id="YP_009219810.1">
    <property type="nucleotide sequence ID" value="NC_029026.1"/>
</dbReference>
<dbReference type="GeneID" id="26645945"/>